<reference evidence="1 2" key="1">
    <citation type="submission" date="2019-07" db="EMBL/GenBank/DDBJ databases">
        <title>Whole genome shotgun sequence of Pseudoalteromonas espejiana NBRC 102222.</title>
        <authorList>
            <person name="Hosoyama A."/>
            <person name="Uohara A."/>
            <person name="Ohji S."/>
            <person name="Ichikawa N."/>
        </authorList>
    </citation>
    <scope>NUCLEOTIDE SEQUENCE [LARGE SCALE GENOMIC DNA]</scope>
    <source>
        <strain evidence="1 2">NBRC 102222</strain>
    </source>
</reference>
<proteinExistence type="predicted"/>
<keyword evidence="2" id="KW-1185">Reference proteome</keyword>
<organism evidence="1 2">
    <name type="scientific">Pseudoalteromonas espejiana</name>
    <dbReference type="NCBI Taxonomy" id="28107"/>
    <lineage>
        <taxon>Bacteria</taxon>
        <taxon>Pseudomonadati</taxon>
        <taxon>Pseudomonadota</taxon>
        <taxon>Gammaproteobacteria</taxon>
        <taxon>Alteromonadales</taxon>
        <taxon>Pseudoalteromonadaceae</taxon>
        <taxon>Pseudoalteromonas</taxon>
    </lineage>
</organism>
<name>A0A510Y0V3_9GAMM</name>
<dbReference type="Proteomes" id="UP000321419">
    <property type="component" value="Unassembled WGS sequence"/>
</dbReference>
<protein>
    <submittedName>
        <fullName evidence="1">Uncharacterized protein</fullName>
    </submittedName>
</protein>
<accession>A0A510Y0V3</accession>
<dbReference type="EMBL" id="BJUM01000066">
    <property type="protein sequence ID" value="GEK56966.1"/>
    <property type="molecule type" value="Genomic_DNA"/>
</dbReference>
<comment type="caution">
    <text evidence="1">The sequence shown here is derived from an EMBL/GenBank/DDBJ whole genome shotgun (WGS) entry which is preliminary data.</text>
</comment>
<evidence type="ECO:0000313" key="1">
    <source>
        <dbReference type="EMBL" id="GEK56966.1"/>
    </source>
</evidence>
<sequence>MIFPLLSSQRLTLTPINPKGTRRQSGFWKGQFHDLKCFALLSSGHNL</sequence>
<gene>
    <name evidence="1" type="ORF">PES01_38110</name>
</gene>
<evidence type="ECO:0000313" key="2">
    <source>
        <dbReference type="Proteomes" id="UP000321419"/>
    </source>
</evidence>
<dbReference type="AlphaFoldDB" id="A0A510Y0V3"/>